<evidence type="ECO:0000313" key="1">
    <source>
        <dbReference type="EMBL" id="CAA7265733.1"/>
    </source>
</evidence>
<dbReference type="Proteomes" id="UP000467700">
    <property type="component" value="Unassembled WGS sequence"/>
</dbReference>
<protein>
    <submittedName>
        <fullName evidence="1">Uncharacterized protein</fullName>
    </submittedName>
</protein>
<sequence>MSAPILGPTFAGPFLGYPHFSRFLVFTNLPRRNTANWDAIVEVIVAIATRANAFDIQKVLRTAEGFLQHHVLWLAFSDAASATCVRGVFIDRTFGECKSVDCQFVSGNTYSSAASRSQDSWSLRTGFEQDQQVSRRSLSLLECLNPRKRRRRGRTHRSEVH</sequence>
<organism evidence="1 2">
    <name type="scientific">Cyclocybe aegerita</name>
    <name type="common">Black poplar mushroom</name>
    <name type="synonym">Agrocybe aegerita</name>
    <dbReference type="NCBI Taxonomy" id="1973307"/>
    <lineage>
        <taxon>Eukaryota</taxon>
        <taxon>Fungi</taxon>
        <taxon>Dikarya</taxon>
        <taxon>Basidiomycota</taxon>
        <taxon>Agaricomycotina</taxon>
        <taxon>Agaricomycetes</taxon>
        <taxon>Agaricomycetidae</taxon>
        <taxon>Agaricales</taxon>
        <taxon>Agaricineae</taxon>
        <taxon>Bolbitiaceae</taxon>
        <taxon>Cyclocybe</taxon>
    </lineage>
</organism>
<proteinExistence type="predicted"/>
<gene>
    <name evidence="1" type="ORF">AAE3_LOCUS7871</name>
</gene>
<reference evidence="1 2" key="1">
    <citation type="submission" date="2020-01" db="EMBL/GenBank/DDBJ databases">
        <authorList>
            <person name="Gupta K D."/>
        </authorList>
    </citation>
    <scope>NUCLEOTIDE SEQUENCE [LARGE SCALE GENOMIC DNA]</scope>
</reference>
<keyword evidence="2" id="KW-1185">Reference proteome</keyword>
<accession>A0A8S0XLT1</accession>
<comment type="caution">
    <text evidence="1">The sequence shown here is derived from an EMBL/GenBank/DDBJ whole genome shotgun (WGS) entry which is preliminary data.</text>
</comment>
<dbReference type="EMBL" id="CACVBS010000050">
    <property type="protein sequence ID" value="CAA7265733.1"/>
    <property type="molecule type" value="Genomic_DNA"/>
</dbReference>
<evidence type="ECO:0000313" key="2">
    <source>
        <dbReference type="Proteomes" id="UP000467700"/>
    </source>
</evidence>
<dbReference type="AlphaFoldDB" id="A0A8S0XLT1"/>
<name>A0A8S0XLT1_CYCAE</name>